<proteinExistence type="inferred from homology"/>
<keyword evidence="6" id="KW-0503">Monooxygenase</keyword>
<evidence type="ECO:0000256" key="6">
    <source>
        <dbReference type="ARBA" id="ARBA00023033"/>
    </source>
</evidence>
<keyword evidence="5 7" id="KW-0408">Iron</keyword>
<dbReference type="AlphaFoldDB" id="A0A2N9G0V7"/>
<dbReference type="GO" id="GO:0016705">
    <property type="term" value="F:oxidoreductase activity, acting on paired donors, with incorporation or reduction of molecular oxygen"/>
    <property type="evidence" value="ECO:0007669"/>
    <property type="project" value="InterPro"/>
</dbReference>
<dbReference type="GO" id="GO:0004497">
    <property type="term" value="F:monooxygenase activity"/>
    <property type="evidence" value="ECO:0007669"/>
    <property type="project" value="UniProtKB-KW"/>
</dbReference>
<feature type="binding site" description="axial binding residue" evidence="7">
    <location>
        <position position="228"/>
    </location>
    <ligand>
        <name>heme</name>
        <dbReference type="ChEBI" id="CHEBI:30413"/>
    </ligand>
    <ligandPart>
        <name>Fe</name>
        <dbReference type="ChEBI" id="CHEBI:18248"/>
    </ligandPart>
</feature>
<dbReference type="InterPro" id="IPR001128">
    <property type="entry name" value="Cyt_P450"/>
</dbReference>
<evidence type="ECO:0000256" key="4">
    <source>
        <dbReference type="ARBA" id="ARBA00023002"/>
    </source>
</evidence>
<evidence type="ECO:0000256" key="5">
    <source>
        <dbReference type="ARBA" id="ARBA00023004"/>
    </source>
</evidence>
<dbReference type="InterPro" id="IPR036396">
    <property type="entry name" value="Cyt_P450_sf"/>
</dbReference>
<accession>A0A2N9G0V7</accession>
<dbReference type="PRINTS" id="PR00385">
    <property type="entry name" value="P450"/>
</dbReference>
<keyword evidence="2 7" id="KW-0349">Heme</keyword>
<dbReference type="EMBL" id="OIVN01001369">
    <property type="protein sequence ID" value="SPC93188.1"/>
    <property type="molecule type" value="Genomic_DNA"/>
</dbReference>
<reference evidence="8" key="1">
    <citation type="submission" date="2018-02" db="EMBL/GenBank/DDBJ databases">
        <authorList>
            <person name="Cohen D.B."/>
            <person name="Kent A.D."/>
        </authorList>
    </citation>
    <scope>NUCLEOTIDE SEQUENCE</scope>
</reference>
<comment type="cofactor">
    <cofactor evidence="7">
        <name>heme</name>
        <dbReference type="ChEBI" id="CHEBI:30413"/>
    </cofactor>
</comment>
<sequence length="281" mass="32371">MVYSIYILTPGTPFHRAIKAAEALREEIYLIIKERREALAKNLASPTQDVLSQMIAVPCDDGFMTELEIADKILAFLIGGQDTTTATLTFAMKYLAVMPHIYNEVLKDKDSSRNLVCMIEQREVTGLMKPKEVLCWDDVHKMRYTWNFVNEVMRHRAIIPGSFREAKTDITYEGYVIPKGWKIYCCVGFTQHNSEYFSEPEKFNPTRFQGNGPPPYTYVPFGAGPLMCPGKEYARMTILVFLHYVVKMFKWEPILPNEKLKFKLVHIPVEGFPVRLSSHQN</sequence>
<evidence type="ECO:0000256" key="2">
    <source>
        <dbReference type="ARBA" id="ARBA00022617"/>
    </source>
</evidence>
<dbReference type="GO" id="GO:0005506">
    <property type="term" value="F:iron ion binding"/>
    <property type="evidence" value="ECO:0007669"/>
    <property type="project" value="InterPro"/>
</dbReference>
<dbReference type="InterPro" id="IPR002401">
    <property type="entry name" value="Cyt_P450_E_grp-I"/>
</dbReference>
<keyword evidence="4" id="KW-0560">Oxidoreductase</keyword>
<evidence type="ECO:0000313" key="8">
    <source>
        <dbReference type="EMBL" id="SPC93188.1"/>
    </source>
</evidence>
<name>A0A2N9G0V7_FAGSY</name>
<keyword evidence="3 7" id="KW-0479">Metal-binding</keyword>
<evidence type="ECO:0000256" key="1">
    <source>
        <dbReference type="ARBA" id="ARBA00010617"/>
    </source>
</evidence>
<protein>
    <recommendedName>
        <fullName evidence="9">Cytochrome P450</fullName>
    </recommendedName>
</protein>
<comment type="similarity">
    <text evidence="1">Belongs to the cytochrome P450 family.</text>
</comment>
<dbReference type="PRINTS" id="PR00463">
    <property type="entry name" value="EP450I"/>
</dbReference>
<dbReference type="Pfam" id="PF00067">
    <property type="entry name" value="p450"/>
    <property type="match status" value="1"/>
</dbReference>
<evidence type="ECO:0008006" key="9">
    <source>
        <dbReference type="Google" id="ProtNLM"/>
    </source>
</evidence>
<evidence type="ECO:0000256" key="3">
    <source>
        <dbReference type="ARBA" id="ARBA00022723"/>
    </source>
</evidence>
<dbReference type="GO" id="GO:0020037">
    <property type="term" value="F:heme binding"/>
    <property type="evidence" value="ECO:0007669"/>
    <property type="project" value="InterPro"/>
</dbReference>
<dbReference type="PANTHER" id="PTHR24286:SF384">
    <property type="entry name" value="P450, PUTATIVE (EUROFUNG)-RELATED"/>
    <property type="match status" value="1"/>
</dbReference>
<dbReference type="Gene3D" id="1.10.630.10">
    <property type="entry name" value="Cytochrome P450"/>
    <property type="match status" value="1"/>
</dbReference>
<dbReference type="SUPFAM" id="SSF48264">
    <property type="entry name" value="Cytochrome P450"/>
    <property type="match status" value="1"/>
</dbReference>
<gene>
    <name evidence="8" type="ORF">FSB_LOCUS21070</name>
</gene>
<organism evidence="8">
    <name type="scientific">Fagus sylvatica</name>
    <name type="common">Beechnut</name>
    <dbReference type="NCBI Taxonomy" id="28930"/>
    <lineage>
        <taxon>Eukaryota</taxon>
        <taxon>Viridiplantae</taxon>
        <taxon>Streptophyta</taxon>
        <taxon>Embryophyta</taxon>
        <taxon>Tracheophyta</taxon>
        <taxon>Spermatophyta</taxon>
        <taxon>Magnoliopsida</taxon>
        <taxon>eudicotyledons</taxon>
        <taxon>Gunneridae</taxon>
        <taxon>Pentapetalae</taxon>
        <taxon>rosids</taxon>
        <taxon>fabids</taxon>
        <taxon>Fagales</taxon>
        <taxon>Fagaceae</taxon>
        <taxon>Fagus</taxon>
    </lineage>
</organism>
<dbReference type="PANTHER" id="PTHR24286">
    <property type="entry name" value="CYTOCHROME P450 26"/>
    <property type="match status" value="1"/>
</dbReference>
<dbReference type="GO" id="GO:0016125">
    <property type="term" value="P:sterol metabolic process"/>
    <property type="evidence" value="ECO:0007669"/>
    <property type="project" value="TreeGrafter"/>
</dbReference>
<evidence type="ECO:0000256" key="7">
    <source>
        <dbReference type="PIRSR" id="PIRSR602401-1"/>
    </source>
</evidence>